<dbReference type="CDD" id="cd10278">
    <property type="entry name" value="PQQ_MDH"/>
    <property type="match status" value="1"/>
</dbReference>
<keyword evidence="4 7" id="KW-0634">PQQ</keyword>
<dbReference type="InterPro" id="IPR001479">
    <property type="entry name" value="Quinoprotein_DH_CS"/>
</dbReference>
<evidence type="ECO:0000256" key="5">
    <source>
        <dbReference type="ARBA" id="ARBA00023002"/>
    </source>
</evidence>
<dbReference type="OrthoDB" id="9794322at2"/>
<evidence type="ECO:0000256" key="9">
    <source>
        <dbReference type="PIRSR" id="PIRSR617512-4"/>
    </source>
</evidence>
<evidence type="ECO:0000256" key="1">
    <source>
        <dbReference type="ARBA" id="ARBA00008156"/>
    </source>
</evidence>
<dbReference type="AlphaFoldDB" id="A0A6B8KL61"/>
<dbReference type="InterPro" id="IPR011047">
    <property type="entry name" value="Quinoprotein_ADH-like_sf"/>
</dbReference>
<evidence type="ECO:0000256" key="6">
    <source>
        <dbReference type="PIRSR" id="PIRSR617512-1"/>
    </source>
</evidence>
<feature type="binding site" evidence="8">
    <location>
        <position position="277"/>
    </location>
    <ligand>
        <name>Ca(2+)</name>
        <dbReference type="ChEBI" id="CHEBI:29108"/>
    </ligand>
</feature>
<keyword evidence="5 12" id="KW-0560">Oxidoreductase</keyword>
<keyword evidence="3 10" id="KW-0732">Signal</keyword>
<feature type="binding site" evidence="8">
    <location>
        <position position="193"/>
    </location>
    <ligand>
        <name>Ca(2+)</name>
        <dbReference type="ChEBI" id="CHEBI:29108"/>
    </ligand>
</feature>
<dbReference type="Pfam" id="PF01011">
    <property type="entry name" value="PQQ"/>
    <property type="match status" value="2"/>
</dbReference>
<name>A0A6B8KL61_9HYPH</name>
<sequence length="626" mass="67639">MHKLLLSASVGVFALLSFGAAHADELLTLQKDAKQWALPTGDYANLRYSTLKQINTENVGKLAPAWTFSTGVLRGHEGAPLVIGSVMYLHTPFPNIVYALDLNDNGKILWKYEPKQDPSVVPVMCCDTVNRGLAYGDGKIFLAQADTTLVALDAKTGKLVWSVKNGDPAKGQTSTAAPHVFKDKVLVGIAGGEFGVRGHITAYDIKDGKQVWRGYSMGPDADTLIDPDKTTHLGKPVGKDSGINTWEGDQWQTGGGTTWGWYSYDPELNLIYYGSGNPSTWNPKQRPGDNRWSMTLWARDLDTGKAKWVYQLTPHDEWDYDAINEVILADQKIGGADRKTAVHFDRNGFAYTLDRTNGELLVAEKYDPAVNWATKVDMDKASPTYGRPQVVAKYSTDKNGEDTNTQGVCPAALGSKDEQPASFNPETGLFYVPTNHVCMDYEPFRVSYTAGQPYVGATLEMFPAGRVLGDKTDNTGNFIAWDARTGKIVWSDKEQFSVWSGTVTTAGGLAFYGTLEGYLKAVDLKTGKELYKFKTPSGIIGNVMTYEHGGKQYVAVLSGVGGWAGIGLAAGLAKSNEGLGAVGNYASLANYTALGGVLTVFALPNETSSASAPAAPFTGEWKAPAH</sequence>
<feature type="binding site" evidence="8">
    <location>
        <position position="319"/>
    </location>
    <ligand>
        <name>Ca(2+)</name>
        <dbReference type="ChEBI" id="CHEBI:29108"/>
    </ligand>
</feature>
<comment type="cofactor">
    <cofactor evidence="8">
        <name>Ca(2+)</name>
        <dbReference type="ChEBI" id="CHEBI:29108"/>
    </cofactor>
    <text evidence="8">Binds 1 Ca(2+) ion per subunit.</text>
</comment>
<organism evidence="12 13">
    <name type="scientific">Methylocystis heyeri</name>
    <dbReference type="NCBI Taxonomy" id="391905"/>
    <lineage>
        <taxon>Bacteria</taxon>
        <taxon>Pseudomonadati</taxon>
        <taxon>Pseudomonadota</taxon>
        <taxon>Alphaproteobacteria</taxon>
        <taxon>Hyphomicrobiales</taxon>
        <taxon>Methylocystaceae</taxon>
        <taxon>Methylocystis</taxon>
    </lineage>
</organism>
<comment type="similarity">
    <text evidence="1">Belongs to the bacterial PQQ dehydrogenase family.</text>
</comment>
<evidence type="ECO:0000259" key="11">
    <source>
        <dbReference type="Pfam" id="PF01011"/>
    </source>
</evidence>
<dbReference type="Gene3D" id="2.140.10.10">
    <property type="entry name" value="Quinoprotein alcohol dehydrogenase-like superfamily"/>
    <property type="match status" value="1"/>
</dbReference>
<feature type="chain" id="PRO_5025450714" evidence="10">
    <location>
        <begin position="24"/>
        <end position="626"/>
    </location>
</feature>
<dbReference type="InterPro" id="IPR018391">
    <property type="entry name" value="PQQ_b-propeller_rpt"/>
</dbReference>
<dbReference type="FunFam" id="2.140.10.10:FF:000003">
    <property type="entry name" value="Methanol dehydrogenase, large subunit"/>
    <property type="match status" value="1"/>
</dbReference>
<keyword evidence="9" id="KW-1015">Disulfide bond</keyword>
<reference evidence="12 13" key="1">
    <citation type="submission" date="2019-11" db="EMBL/GenBank/DDBJ databases">
        <title>The genome sequence of Methylocystis heyeri.</title>
        <authorList>
            <person name="Oshkin I.Y."/>
            <person name="Miroshnikov K."/>
            <person name="Dedysh S.N."/>
        </authorList>
    </citation>
    <scope>NUCLEOTIDE SEQUENCE [LARGE SCALE GENOMIC DNA]</scope>
    <source>
        <strain evidence="12 13">H2</strain>
    </source>
</reference>
<dbReference type="InterPro" id="IPR002372">
    <property type="entry name" value="PQQ_rpt_dom"/>
</dbReference>
<feature type="domain" description="Pyrrolo-quinoline quinone repeat" evidence="11">
    <location>
        <begin position="500"/>
        <end position="554"/>
    </location>
</feature>
<evidence type="ECO:0000256" key="7">
    <source>
        <dbReference type="PIRSR" id="PIRSR617512-2"/>
    </source>
</evidence>
<feature type="binding site" evidence="7">
    <location>
        <position position="77"/>
    </location>
    <ligand>
        <name>pyrroloquinoline quinone</name>
        <dbReference type="ChEBI" id="CHEBI:58442"/>
    </ligand>
</feature>
<dbReference type="KEGG" id="mhey:H2LOC_017605"/>
<evidence type="ECO:0000256" key="3">
    <source>
        <dbReference type="ARBA" id="ARBA00022729"/>
    </source>
</evidence>
<dbReference type="SUPFAM" id="SSF50998">
    <property type="entry name" value="Quinoprotein alcohol dehydrogenase-like"/>
    <property type="match status" value="1"/>
</dbReference>
<evidence type="ECO:0000256" key="4">
    <source>
        <dbReference type="ARBA" id="ARBA00022891"/>
    </source>
</evidence>
<feature type="binding site" evidence="7">
    <location>
        <position position="131"/>
    </location>
    <ligand>
        <name>pyrroloquinoline quinone</name>
        <dbReference type="ChEBI" id="CHEBI:58442"/>
    </ligand>
</feature>
<feature type="binding site" evidence="7">
    <location>
        <position position="175"/>
    </location>
    <ligand>
        <name>pyrroloquinoline quinone</name>
        <dbReference type="ChEBI" id="CHEBI:58442"/>
    </ligand>
</feature>
<dbReference type="NCBIfam" id="TIGR03075">
    <property type="entry name" value="PQQ_enz_alc_DH"/>
    <property type="match status" value="1"/>
</dbReference>
<evidence type="ECO:0000256" key="8">
    <source>
        <dbReference type="PIRSR" id="PIRSR617512-3"/>
    </source>
</evidence>
<dbReference type="GO" id="GO:0030288">
    <property type="term" value="C:outer membrane-bounded periplasmic space"/>
    <property type="evidence" value="ECO:0007669"/>
    <property type="project" value="InterPro"/>
</dbReference>
<dbReference type="EC" id="1.1.2.-" evidence="12"/>
<evidence type="ECO:0000256" key="10">
    <source>
        <dbReference type="SAM" id="SignalP"/>
    </source>
</evidence>
<feature type="signal peptide" evidence="10">
    <location>
        <begin position="1"/>
        <end position="23"/>
    </location>
</feature>
<dbReference type="RefSeq" id="WP_154331707.1">
    <property type="nucleotide sequence ID" value="NZ_CP046052.1"/>
</dbReference>
<gene>
    <name evidence="12" type="ORF">H2LOC_017605</name>
</gene>
<dbReference type="GO" id="GO:0016020">
    <property type="term" value="C:membrane"/>
    <property type="evidence" value="ECO:0007669"/>
    <property type="project" value="InterPro"/>
</dbReference>
<dbReference type="PANTHER" id="PTHR32303">
    <property type="entry name" value="QUINOPROTEIN ALCOHOL DEHYDROGENASE (CYTOCHROME C)"/>
    <property type="match status" value="1"/>
</dbReference>
<feature type="binding site" evidence="7">
    <location>
        <position position="257"/>
    </location>
    <ligand>
        <name>pyrroloquinoline quinone</name>
        <dbReference type="ChEBI" id="CHEBI:58442"/>
    </ligand>
</feature>
<protein>
    <submittedName>
        <fullName evidence="12">PQQ-dependent dehydrogenase, methanol/ethanol family</fullName>
        <ecNumber evidence="12">1.1.2.-</ecNumber>
    </submittedName>
</protein>
<evidence type="ECO:0000256" key="2">
    <source>
        <dbReference type="ARBA" id="ARBA00022723"/>
    </source>
</evidence>
<dbReference type="GO" id="GO:0016614">
    <property type="term" value="F:oxidoreductase activity, acting on CH-OH group of donors"/>
    <property type="evidence" value="ECO:0007669"/>
    <property type="project" value="InterPro"/>
</dbReference>
<keyword evidence="13" id="KW-1185">Reference proteome</keyword>
<dbReference type="GO" id="GO:0070968">
    <property type="term" value="F:pyrroloquinoline quinone binding"/>
    <property type="evidence" value="ECO:0007669"/>
    <property type="project" value="UniProtKB-ARBA"/>
</dbReference>
<dbReference type="SMART" id="SM00564">
    <property type="entry name" value="PQQ"/>
    <property type="match status" value="5"/>
</dbReference>
<feature type="domain" description="Pyrrolo-quinoline quinone repeat" evidence="11">
    <location>
        <begin position="36"/>
        <end position="396"/>
    </location>
</feature>
<keyword evidence="8" id="KW-0106">Calcium</keyword>
<dbReference type="GO" id="GO:0005509">
    <property type="term" value="F:calcium ion binding"/>
    <property type="evidence" value="ECO:0007669"/>
    <property type="project" value="InterPro"/>
</dbReference>
<dbReference type="PANTHER" id="PTHR32303:SF4">
    <property type="entry name" value="QUINOPROTEIN GLUCOSE DEHYDROGENASE"/>
    <property type="match status" value="1"/>
</dbReference>
<dbReference type="InterPro" id="IPR017512">
    <property type="entry name" value="PQQ_MeOH/EtOH_DH"/>
</dbReference>
<dbReference type="EMBL" id="CP046052">
    <property type="protein sequence ID" value="QGM47353.1"/>
    <property type="molecule type" value="Genomic_DNA"/>
</dbReference>
<keyword evidence="2 8" id="KW-0479">Metal-binding</keyword>
<dbReference type="PROSITE" id="PS00364">
    <property type="entry name" value="BACTERIAL_PQQ_2"/>
    <property type="match status" value="1"/>
</dbReference>
<comment type="cofactor">
    <cofactor evidence="7">
        <name>pyrroloquinoline quinone</name>
        <dbReference type="ChEBI" id="CHEBI:58442"/>
    </cofactor>
    <text evidence="7">Binds 1 PQQ group per subunit.</text>
</comment>
<evidence type="ECO:0000313" key="12">
    <source>
        <dbReference type="EMBL" id="QGM47353.1"/>
    </source>
</evidence>
<feature type="disulfide bond" evidence="9">
    <location>
        <begin position="125"/>
        <end position="126"/>
    </location>
</feature>
<evidence type="ECO:0000313" key="13">
    <source>
        <dbReference type="Proteomes" id="UP000309061"/>
    </source>
</evidence>
<feature type="active site" description="Proton acceptor" evidence="6">
    <location>
        <position position="319"/>
    </location>
</feature>
<dbReference type="Proteomes" id="UP000309061">
    <property type="component" value="Chromosome"/>
</dbReference>
<accession>A0A6B8KL61</accession>
<proteinExistence type="inferred from homology"/>